<proteinExistence type="predicted"/>
<reference evidence="2 3" key="1">
    <citation type="journal article" date="2014" name="Nature">
        <title>The genome of the recently domesticated crop plant sugar beet (Beta vulgaris).</title>
        <authorList>
            <person name="Dohm J.C."/>
            <person name="Minoche A.E."/>
            <person name="Holtgrawe D."/>
            <person name="Capella-Gutierrez S."/>
            <person name="Zakrzewski F."/>
            <person name="Tafer H."/>
            <person name="Rupp O."/>
            <person name="Sorensen T.R."/>
            <person name="Stracke R."/>
            <person name="Reinhardt R."/>
            <person name="Goesmann A."/>
            <person name="Kraft T."/>
            <person name="Schulz B."/>
            <person name="Stadler P.F."/>
            <person name="Schmidt T."/>
            <person name="Gabaldon T."/>
            <person name="Lehrach H."/>
            <person name="Weisshaar B."/>
            <person name="Himmelbauer H."/>
        </authorList>
    </citation>
    <scope>NUCLEOTIDE SEQUENCE [LARGE SCALE GENOMIC DNA]</scope>
    <source>
        <tissue evidence="2">Taproot</tissue>
    </source>
</reference>
<dbReference type="OMA" id="KCTQMST"/>
<dbReference type="OrthoDB" id="1867172at2759"/>
<accession>A0A0J8B3B9</accession>
<dbReference type="Gramene" id="KMS95619">
    <property type="protein sequence ID" value="KMS95619"/>
    <property type="gene ID" value="BVRB_006670"/>
</dbReference>
<dbReference type="AlphaFoldDB" id="A0A0J8B3B9"/>
<dbReference type="KEGG" id="bvg:104884189"/>
<sequence>MLKPEVRSSSHSSTMYPKVKVRGLEQDDEYDRLRSPLQGFNSLFIRDSSPPVKGSNHSSSVSVAKVPRSYIPRSITPPPSMPKSEKKSESEENGTKPQIRASSIPRPRAVISSPDNDQILGSKIKLRSQRPLTSKNHHLTQSKQSEGKCTQMSTTSGIKNHDLAHSRKSERKCTGMSTTSTLKYHDLAQSRQVEGKCTGPSTTSALKNNDLAQRRQSGGRCTRTSTIIKKPLKEDEYKEIKHVIDVKAKKESTVDVRVPKTNISRAKPCFTIT</sequence>
<evidence type="ECO:0000256" key="1">
    <source>
        <dbReference type="SAM" id="MobiDB-lite"/>
    </source>
</evidence>
<organism evidence="2 3">
    <name type="scientific">Beta vulgaris subsp. vulgaris</name>
    <name type="common">Beet</name>
    <dbReference type="NCBI Taxonomy" id="3555"/>
    <lineage>
        <taxon>Eukaryota</taxon>
        <taxon>Viridiplantae</taxon>
        <taxon>Streptophyta</taxon>
        <taxon>Embryophyta</taxon>
        <taxon>Tracheophyta</taxon>
        <taxon>Spermatophyta</taxon>
        <taxon>Magnoliopsida</taxon>
        <taxon>eudicotyledons</taxon>
        <taxon>Gunneridae</taxon>
        <taxon>Pentapetalae</taxon>
        <taxon>Caryophyllales</taxon>
        <taxon>Chenopodiaceae</taxon>
        <taxon>Betoideae</taxon>
        <taxon>Beta</taxon>
    </lineage>
</organism>
<dbReference type="PANTHER" id="PTHR38932">
    <property type="entry name" value="BNAC03G64660D PROTEIN"/>
    <property type="match status" value="1"/>
</dbReference>
<keyword evidence="3" id="KW-1185">Reference proteome</keyword>
<evidence type="ECO:0000313" key="2">
    <source>
        <dbReference type="EMBL" id="KMS95619.1"/>
    </source>
</evidence>
<dbReference type="EMBL" id="KQ090449">
    <property type="protein sequence ID" value="KMS95619.1"/>
    <property type="molecule type" value="Genomic_DNA"/>
</dbReference>
<name>A0A0J8B3B9_BETVV</name>
<feature type="compositionally biased region" description="Polar residues" evidence="1">
    <location>
        <begin position="141"/>
        <end position="155"/>
    </location>
</feature>
<dbReference type="Proteomes" id="UP000035740">
    <property type="component" value="Unassembled WGS sequence"/>
</dbReference>
<dbReference type="eggNOG" id="ENOG502S61N">
    <property type="taxonomic scope" value="Eukaryota"/>
</dbReference>
<feature type="compositionally biased region" description="Basic and acidic residues" evidence="1">
    <location>
        <begin position="83"/>
        <end position="94"/>
    </location>
</feature>
<gene>
    <name evidence="2" type="ORF">BVRB_006670</name>
</gene>
<evidence type="ECO:0000313" key="3">
    <source>
        <dbReference type="Proteomes" id="UP000035740"/>
    </source>
</evidence>
<feature type="region of interest" description="Disordered" evidence="1">
    <location>
        <begin position="1"/>
        <end position="155"/>
    </location>
</feature>
<protein>
    <submittedName>
        <fullName evidence="2">Uncharacterized protein</fullName>
    </submittedName>
</protein>
<dbReference type="PANTHER" id="PTHR38932:SF1">
    <property type="entry name" value="DUF4005 DOMAIN-CONTAINING PROTEIN"/>
    <property type="match status" value="1"/>
</dbReference>